<dbReference type="AlphaFoldDB" id="A0A0C3IXJ5"/>
<reference evidence="1 2" key="1">
    <citation type="submission" date="2014-04" db="EMBL/GenBank/DDBJ databases">
        <authorList>
            <consortium name="DOE Joint Genome Institute"/>
            <person name="Kuo A."/>
            <person name="Kohler A."/>
            <person name="Costa M.D."/>
            <person name="Nagy L.G."/>
            <person name="Floudas D."/>
            <person name="Copeland A."/>
            <person name="Barry K.W."/>
            <person name="Cichocki N."/>
            <person name="Veneault-Fourrey C."/>
            <person name="LaButti K."/>
            <person name="Lindquist E.A."/>
            <person name="Lipzen A."/>
            <person name="Lundell T."/>
            <person name="Morin E."/>
            <person name="Murat C."/>
            <person name="Sun H."/>
            <person name="Tunlid A."/>
            <person name="Henrissat B."/>
            <person name="Grigoriev I.V."/>
            <person name="Hibbett D.S."/>
            <person name="Martin F."/>
            <person name="Nordberg H.P."/>
            <person name="Cantor M.N."/>
            <person name="Hua S.X."/>
        </authorList>
    </citation>
    <scope>NUCLEOTIDE SEQUENCE [LARGE SCALE GENOMIC DNA]</scope>
    <source>
        <strain evidence="1 2">Marx 270</strain>
    </source>
</reference>
<name>A0A0C3IXJ5_PISTI</name>
<keyword evidence="2" id="KW-1185">Reference proteome</keyword>
<organism evidence="1 2">
    <name type="scientific">Pisolithus tinctorius Marx 270</name>
    <dbReference type="NCBI Taxonomy" id="870435"/>
    <lineage>
        <taxon>Eukaryota</taxon>
        <taxon>Fungi</taxon>
        <taxon>Dikarya</taxon>
        <taxon>Basidiomycota</taxon>
        <taxon>Agaricomycotina</taxon>
        <taxon>Agaricomycetes</taxon>
        <taxon>Agaricomycetidae</taxon>
        <taxon>Boletales</taxon>
        <taxon>Sclerodermatineae</taxon>
        <taxon>Pisolithaceae</taxon>
        <taxon>Pisolithus</taxon>
    </lineage>
</organism>
<dbReference type="HOGENOM" id="CLU_1717640_0_0_1"/>
<dbReference type="Proteomes" id="UP000054217">
    <property type="component" value="Unassembled WGS sequence"/>
</dbReference>
<reference evidence="2" key="2">
    <citation type="submission" date="2015-01" db="EMBL/GenBank/DDBJ databases">
        <title>Evolutionary Origins and Diversification of the Mycorrhizal Mutualists.</title>
        <authorList>
            <consortium name="DOE Joint Genome Institute"/>
            <consortium name="Mycorrhizal Genomics Consortium"/>
            <person name="Kohler A."/>
            <person name="Kuo A."/>
            <person name="Nagy L.G."/>
            <person name="Floudas D."/>
            <person name="Copeland A."/>
            <person name="Barry K.W."/>
            <person name="Cichocki N."/>
            <person name="Veneault-Fourrey C."/>
            <person name="LaButti K."/>
            <person name="Lindquist E.A."/>
            <person name="Lipzen A."/>
            <person name="Lundell T."/>
            <person name="Morin E."/>
            <person name="Murat C."/>
            <person name="Riley R."/>
            <person name="Ohm R."/>
            <person name="Sun H."/>
            <person name="Tunlid A."/>
            <person name="Henrissat B."/>
            <person name="Grigoriev I.V."/>
            <person name="Hibbett D.S."/>
            <person name="Martin F."/>
        </authorList>
    </citation>
    <scope>NUCLEOTIDE SEQUENCE [LARGE SCALE GENOMIC DNA]</scope>
    <source>
        <strain evidence="2">Marx 270</strain>
    </source>
</reference>
<evidence type="ECO:0000313" key="2">
    <source>
        <dbReference type="Proteomes" id="UP000054217"/>
    </source>
</evidence>
<gene>
    <name evidence="1" type="ORF">M404DRAFT_149845</name>
</gene>
<accession>A0A0C3IXJ5</accession>
<proteinExistence type="predicted"/>
<evidence type="ECO:0000313" key="1">
    <source>
        <dbReference type="EMBL" id="KIO01563.1"/>
    </source>
</evidence>
<protein>
    <submittedName>
        <fullName evidence="1">Uncharacterized protein</fullName>
    </submittedName>
</protein>
<dbReference type="InParanoid" id="A0A0C3IXJ5"/>
<sequence length="153" mass="16933">LLHYTSKVWQDWHDKAMWNQAYNIRIINKDLLADIRHDLDAKDIQSGLDQVSNSPQTLLVTAECQTDDPTPITSPTTHPSLSCDTTPDCCCTPCLSPHCCLTMAPIHSPSCMLTTHTACCCCPCANGCPLPSLTTPHQTKMLHHDTIHDLIIQ</sequence>
<dbReference type="EMBL" id="KN831987">
    <property type="protein sequence ID" value="KIO01563.1"/>
    <property type="molecule type" value="Genomic_DNA"/>
</dbReference>
<feature type="non-terminal residue" evidence="1">
    <location>
        <position position="1"/>
    </location>
</feature>